<reference evidence="1 2" key="1">
    <citation type="submission" date="2018-08" db="EMBL/GenBank/DDBJ databases">
        <title>Bacillus phenotypic plasticity.</title>
        <authorList>
            <person name="Hurtado E."/>
        </authorList>
    </citation>
    <scope>NUCLEOTIDE SEQUENCE [LARGE SCALE GENOMIC DNA]</scope>
    <source>
        <strain evidence="1 2">111b</strain>
    </source>
</reference>
<protein>
    <submittedName>
        <fullName evidence="1">Uncharacterized protein</fullName>
    </submittedName>
</protein>
<gene>
    <name evidence="1" type="ORF">DX932_20055</name>
</gene>
<proteinExistence type="predicted"/>
<dbReference type="EMBL" id="QSMZ01000018">
    <property type="protein sequence ID" value="KAA6460495.1"/>
    <property type="molecule type" value="Genomic_DNA"/>
</dbReference>
<dbReference type="AlphaFoldDB" id="A0A9W7Q338"/>
<evidence type="ECO:0000313" key="1">
    <source>
        <dbReference type="EMBL" id="KAA6460495.1"/>
    </source>
</evidence>
<dbReference type="Proteomes" id="UP000323321">
    <property type="component" value="Unassembled WGS sequence"/>
</dbReference>
<evidence type="ECO:0000313" key="2">
    <source>
        <dbReference type="Proteomes" id="UP000323321"/>
    </source>
</evidence>
<name>A0A9W7Q338_BACCE</name>
<sequence length="70" mass="8398">MNKTLIGKNLKDNKLRHAECYGTQEKFDELYQQSKEVRNFKNLMKLEIFNVIKTVTLRQSIRLLLKTLRN</sequence>
<accession>A0A9W7Q338</accession>
<organism evidence="1 2">
    <name type="scientific">Bacillus cereus</name>
    <dbReference type="NCBI Taxonomy" id="1396"/>
    <lineage>
        <taxon>Bacteria</taxon>
        <taxon>Bacillati</taxon>
        <taxon>Bacillota</taxon>
        <taxon>Bacilli</taxon>
        <taxon>Bacillales</taxon>
        <taxon>Bacillaceae</taxon>
        <taxon>Bacillus</taxon>
        <taxon>Bacillus cereus group</taxon>
    </lineage>
</organism>
<comment type="caution">
    <text evidence="1">The sequence shown here is derived from an EMBL/GenBank/DDBJ whole genome shotgun (WGS) entry which is preliminary data.</text>
</comment>